<dbReference type="PANTHER" id="PTHR22847">
    <property type="entry name" value="WD40 REPEAT PROTEIN"/>
    <property type="match status" value="1"/>
</dbReference>
<feature type="repeat" description="WD" evidence="4">
    <location>
        <begin position="500"/>
        <end position="539"/>
    </location>
</feature>
<dbReference type="Pfam" id="PF12937">
    <property type="entry name" value="F-box-like"/>
    <property type="match status" value="1"/>
</dbReference>
<feature type="region of interest" description="Disordered" evidence="5">
    <location>
        <begin position="25"/>
        <end position="87"/>
    </location>
</feature>
<feature type="repeat" description="WD" evidence="4">
    <location>
        <begin position="540"/>
        <end position="579"/>
    </location>
</feature>
<protein>
    <submittedName>
        <fullName evidence="7">WD40 repeat-like protein</fullName>
    </submittedName>
</protein>
<feature type="region of interest" description="Disordered" evidence="5">
    <location>
        <begin position="126"/>
        <end position="277"/>
    </location>
</feature>
<dbReference type="InterPro" id="IPR036322">
    <property type="entry name" value="WD40_repeat_dom_sf"/>
</dbReference>
<dbReference type="SUPFAM" id="SSF81383">
    <property type="entry name" value="F-box domain"/>
    <property type="match status" value="1"/>
</dbReference>
<feature type="repeat" description="WD" evidence="4">
    <location>
        <begin position="415"/>
        <end position="447"/>
    </location>
</feature>
<evidence type="ECO:0000256" key="4">
    <source>
        <dbReference type="PROSITE-ProRule" id="PRU00221"/>
    </source>
</evidence>
<keyword evidence="8" id="KW-1185">Reference proteome</keyword>
<dbReference type="CDD" id="cd00200">
    <property type="entry name" value="WD40"/>
    <property type="match status" value="1"/>
</dbReference>
<dbReference type="InterPro" id="IPR015943">
    <property type="entry name" value="WD40/YVTN_repeat-like_dom_sf"/>
</dbReference>
<dbReference type="PANTHER" id="PTHR22847:SF745">
    <property type="entry name" value="F-BOX_WD REPEAT-CONTAINING PROTEIN 7"/>
    <property type="match status" value="1"/>
</dbReference>
<dbReference type="PROSITE" id="PS00678">
    <property type="entry name" value="WD_REPEATS_1"/>
    <property type="match status" value="3"/>
</dbReference>
<dbReference type="PROSITE" id="PS50294">
    <property type="entry name" value="WD_REPEATS_REGION"/>
    <property type="match status" value="3"/>
</dbReference>
<dbReference type="AlphaFoldDB" id="A0A9P4NXJ0"/>
<gene>
    <name evidence="7" type="ORF">EJ08DRAFT_89287</name>
</gene>
<evidence type="ECO:0000313" key="7">
    <source>
        <dbReference type="EMBL" id="KAF2433113.1"/>
    </source>
</evidence>
<sequence>MVTHSIRRPKTSSGLPIQNDSTIYTHNLFTQPPPPPPQQHHPQAHFGPSLPFSLARPKSTHDLCRPLPLAPSDSLEPKIHKHHRSSASLTLTLATHWPRDRAKEDEKRGSIRKEVDSVRSAAAAMVRKALQGSRDMRPVIPPPSLPSPVSSSTSSDLDSARASSAFSRARDAVREANRVANSTAAHSRTDRAMTRFNLRNSFRRGRDAASRPTRSGKTNSRAENVAAGQRAQPQPPPNMDDPSQFPQLYPPRGPGSAARASAAEHNKSQLRRQDTATSSTMYQYYEDQDEMMLDHDSAVEVCSLDGEPRKKHDPVTYLPHEITSLIMSYLDDTSLVHCKRVTKAWKDLASVNAVWRASFLGRYTRKPGNTLPFINMGGQGLGLESQKGQQWERMAKARRGIEANWAAKQPKAVYYTGHTDSVYCCQFDEDKIITGSRDRTVRVWELNPPYRCLKVLGGPAVRPALPTNDSALDTHPTATVHSPPTINGTPTGNALFHTPSDYHSASILCLQFDSEIMVTGSSDNTCIIWDIKTYEPIKRLHRHTAGVLDVCFDEKFIISCSKDTSICVWSRETGDLVKQLMGHKGPVNAVQLRNVGSKKLLVSASGDGLSKLWDLELLKEVKYFESKDRGLAAVEFSDDGRYVLAGGNDQVIYKYDVKTAECILLYKGHTNLVRSLFLDSANGRVLSGSYDQGIRVFDFETGEEMGCYENWTTSWILAAKSDYRRIVATSQDGRALMMDFGYTVPDAELLKGEPAKGLMSCTDEALMEVCTHTTSQ</sequence>
<name>A0A9P4NXJ0_9PEZI</name>
<evidence type="ECO:0000313" key="8">
    <source>
        <dbReference type="Proteomes" id="UP000800235"/>
    </source>
</evidence>
<feature type="compositionally biased region" description="Basic and acidic residues" evidence="5">
    <location>
        <begin position="168"/>
        <end position="177"/>
    </location>
</feature>
<dbReference type="InterPro" id="IPR036047">
    <property type="entry name" value="F-box-like_dom_sf"/>
</dbReference>
<feature type="compositionally biased region" description="Basic and acidic residues" evidence="5">
    <location>
        <begin position="262"/>
        <end position="274"/>
    </location>
</feature>
<organism evidence="7 8">
    <name type="scientific">Tothia fuscella</name>
    <dbReference type="NCBI Taxonomy" id="1048955"/>
    <lineage>
        <taxon>Eukaryota</taxon>
        <taxon>Fungi</taxon>
        <taxon>Dikarya</taxon>
        <taxon>Ascomycota</taxon>
        <taxon>Pezizomycotina</taxon>
        <taxon>Dothideomycetes</taxon>
        <taxon>Pleosporomycetidae</taxon>
        <taxon>Venturiales</taxon>
        <taxon>Cylindrosympodiaceae</taxon>
        <taxon>Tothia</taxon>
    </lineage>
</organism>
<dbReference type="SMART" id="SM00256">
    <property type="entry name" value="FBOX"/>
    <property type="match status" value="1"/>
</dbReference>
<feature type="domain" description="F-box" evidence="6">
    <location>
        <begin position="312"/>
        <end position="358"/>
    </location>
</feature>
<keyword evidence="2 4" id="KW-0853">WD repeat</keyword>
<dbReference type="Gene3D" id="1.20.1280.50">
    <property type="match status" value="1"/>
</dbReference>
<dbReference type="InterPro" id="IPR020472">
    <property type="entry name" value="WD40_PAC1"/>
</dbReference>
<evidence type="ECO:0000256" key="2">
    <source>
        <dbReference type="ARBA" id="ARBA00022574"/>
    </source>
</evidence>
<dbReference type="OrthoDB" id="19711at2759"/>
<keyword evidence="3" id="KW-0677">Repeat</keyword>
<feature type="compositionally biased region" description="Low complexity" evidence="5">
    <location>
        <begin position="147"/>
        <end position="167"/>
    </location>
</feature>
<evidence type="ECO:0000259" key="6">
    <source>
        <dbReference type="PROSITE" id="PS50181"/>
    </source>
</evidence>
<feature type="repeat" description="WD" evidence="4">
    <location>
        <begin position="580"/>
        <end position="623"/>
    </location>
</feature>
<dbReference type="PROSITE" id="PS50181">
    <property type="entry name" value="FBOX"/>
    <property type="match status" value="1"/>
</dbReference>
<dbReference type="InterPro" id="IPR019775">
    <property type="entry name" value="WD40_repeat_CS"/>
</dbReference>
<feature type="repeat" description="WD" evidence="4">
    <location>
        <begin position="666"/>
        <end position="707"/>
    </location>
</feature>
<feature type="repeat" description="WD" evidence="4">
    <location>
        <begin position="624"/>
        <end position="665"/>
    </location>
</feature>
<comment type="caution">
    <text evidence="7">The sequence shown here is derived from an EMBL/GenBank/DDBJ whole genome shotgun (WGS) entry which is preliminary data.</text>
</comment>
<dbReference type="SMART" id="SM00320">
    <property type="entry name" value="WD40"/>
    <property type="match status" value="6"/>
</dbReference>
<dbReference type="PROSITE" id="PS50082">
    <property type="entry name" value="WD_REPEATS_2"/>
    <property type="match status" value="6"/>
</dbReference>
<dbReference type="Gene3D" id="2.130.10.10">
    <property type="entry name" value="YVTN repeat-like/Quinoprotein amine dehydrogenase"/>
    <property type="match status" value="2"/>
</dbReference>
<feature type="compositionally biased region" description="Polar residues" evidence="5">
    <location>
        <begin position="212"/>
        <end position="222"/>
    </location>
</feature>
<dbReference type="InterPro" id="IPR001810">
    <property type="entry name" value="F-box_dom"/>
</dbReference>
<evidence type="ECO:0000256" key="3">
    <source>
        <dbReference type="ARBA" id="ARBA00022737"/>
    </source>
</evidence>
<dbReference type="PRINTS" id="PR00320">
    <property type="entry name" value="GPROTEINBRPT"/>
</dbReference>
<dbReference type="Proteomes" id="UP000800235">
    <property type="component" value="Unassembled WGS sequence"/>
</dbReference>
<proteinExistence type="inferred from homology"/>
<reference evidence="7" key="1">
    <citation type="journal article" date="2020" name="Stud. Mycol.">
        <title>101 Dothideomycetes genomes: a test case for predicting lifestyles and emergence of pathogens.</title>
        <authorList>
            <person name="Haridas S."/>
            <person name="Albert R."/>
            <person name="Binder M."/>
            <person name="Bloem J."/>
            <person name="Labutti K."/>
            <person name="Salamov A."/>
            <person name="Andreopoulos B."/>
            <person name="Baker S."/>
            <person name="Barry K."/>
            <person name="Bills G."/>
            <person name="Bluhm B."/>
            <person name="Cannon C."/>
            <person name="Castanera R."/>
            <person name="Culley D."/>
            <person name="Daum C."/>
            <person name="Ezra D."/>
            <person name="Gonzalez J."/>
            <person name="Henrissat B."/>
            <person name="Kuo A."/>
            <person name="Liang C."/>
            <person name="Lipzen A."/>
            <person name="Lutzoni F."/>
            <person name="Magnuson J."/>
            <person name="Mondo S."/>
            <person name="Nolan M."/>
            <person name="Ohm R."/>
            <person name="Pangilinan J."/>
            <person name="Park H.-J."/>
            <person name="Ramirez L."/>
            <person name="Alfaro M."/>
            <person name="Sun H."/>
            <person name="Tritt A."/>
            <person name="Yoshinaga Y."/>
            <person name="Zwiers L.-H."/>
            <person name="Turgeon B."/>
            <person name="Goodwin S."/>
            <person name="Spatafora J."/>
            <person name="Crous P."/>
            <person name="Grigoriev I."/>
        </authorList>
    </citation>
    <scope>NUCLEOTIDE SEQUENCE</scope>
    <source>
        <strain evidence="7">CBS 130266</strain>
    </source>
</reference>
<evidence type="ECO:0000256" key="1">
    <source>
        <dbReference type="ARBA" id="ARBA00007968"/>
    </source>
</evidence>
<dbReference type="SUPFAM" id="SSF50978">
    <property type="entry name" value="WD40 repeat-like"/>
    <property type="match status" value="1"/>
</dbReference>
<accession>A0A9P4NXJ0</accession>
<comment type="similarity">
    <text evidence="1">Belongs to the WD repeat MET30/SCONB/SCON-2 family.</text>
</comment>
<evidence type="ECO:0000256" key="5">
    <source>
        <dbReference type="SAM" id="MobiDB-lite"/>
    </source>
</evidence>
<dbReference type="EMBL" id="MU007022">
    <property type="protein sequence ID" value="KAF2433113.1"/>
    <property type="molecule type" value="Genomic_DNA"/>
</dbReference>
<dbReference type="Pfam" id="PF00400">
    <property type="entry name" value="WD40"/>
    <property type="match status" value="5"/>
</dbReference>
<dbReference type="InterPro" id="IPR001680">
    <property type="entry name" value="WD40_rpt"/>
</dbReference>